<evidence type="ECO:0000313" key="1">
    <source>
        <dbReference type="EMBL" id="KEO88584.1"/>
    </source>
</evidence>
<dbReference type="AlphaFoldDB" id="A0A074M5K7"/>
<dbReference type="Proteomes" id="UP000027647">
    <property type="component" value="Unassembled WGS sequence"/>
</dbReference>
<protein>
    <submittedName>
        <fullName evidence="1">Uncharacterized protein</fullName>
    </submittedName>
</protein>
<organism evidence="1 2">
    <name type="scientific">Erythrobacter longus</name>
    <dbReference type="NCBI Taxonomy" id="1044"/>
    <lineage>
        <taxon>Bacteria</taxon>
        <taxon>Pseudomonadati</taxon>
        <taxon>Pseudomonadota</taxon>
        <taxon>Alphaproteobacteria</taxon>
        <taxon>Sphingomonadales</taxon>
        <taxon>Erythrobacteraceae</taxon>
        <taxon>Erythrobacter/Porphyrobacter group</taxon>
        <taxon>Erythrobacter</taxon>
    </lineage>
</organism>
<keyword evidence="2" id="KW-1185">Reference proteome</keyword>
<accession>A0A074M5K7</accession>
<dbReference type="eggNOG" id="COG3904">
    <property type="taxonomic scope" value="Bacteria"/>
</dbReference>
<sequence>MALGLGTLGSGALMAQTFDVSHTGARTVETQSWIEEWDPVQGRWVKVADDAAGDQADALPTVVTTIVNGRAVSQTRSAARYAQPVPAKRPEMALAQYGPFLVTSPDVARMVGSTNGLSPQHFDAMLRDFPGIKTLEMVEAPGTSNDIANLAVGRKIREAGISTHVPRGGSVRSGAVELFLAGHTRSIDEGATFAVHSWLDNHGREADDFAADHPAHRLYLDYYVEMGMSSRQAREFYAMTNSVPHASARWLKADEMRGWIKPELQSPQRYAARVLEADEGEAVCDFCERVRDNLSATDAQIAAMDFGQLTFVNAQPVIDYSDVTGVKIAFTDTSLLDS</sequence>
<comment type="caution">
    <text evidence="1">The sequence shown here is derived from an EMBL/GenBank/DDBJ whole genome shotgun (WGS) entry which is preliminary data.</text>
</comment>
<reference evidence="1 2" key="1">
    <citation type="submission" date="2014-04" db="EMBL/GenBank/DDBJ databases">
        <title>A comprehensive comparison of genomes of Erythrobacter spp. strains.</title>
        <authorList>
            <person name="Zheng Q."/>
        </authorList>
    </citation>
    <scope>NUCLEOTIDE SEQUENCE [LARGE SCALE GENOMIC DNA]</scope>
    <source>
        <strain evidence="1 2">DSM 6997</strain>
    </source>
</reference>
<name>A0A074M5K7_ERYLO</name>
<dbReference type="EMBL" id="JMIW01000009">
    <property type="protein sequence ID" value="KEO88584.1"/>
    <property type="molecule type" value="Genomic_DNA"/>
</dbReference>
<proteinExistence type="predicted"/>
<evidence type="ECO:0000313" key="2">
    <source>
        <dbReference type="Proteomes" id="UP000027647"/>
    </source>
</evidence>
<gene>
    <name evidence="1" type="ORF">EH31_16635</name>
</gene>